<protein>
    <submittedName>
        <fullName evidence="1">Uncharacterized protein</fullName>
    </submittedName>
</protein>
<dbReference type="EMBL" id="GBXM01080671">
    <property type="protein sequence ID" value="JAH27906.1"/>
    <property type="molecule type" value="Transcribed_RNA"/>
</dbReference>
<accession>A0A0E9RFJ4</accession>
<name>A0A0E9RFJ4_ANGAN</name>
<dbReference type="EMBL" id="GBXM01047977">
    <property type="protein sequence ID" value="JAH60600.1"/>
    <property type="molecule type" value="Transcribed_RNA"/>
</dbReference>
<proteinExistence type="predicted"/>
<sequence>MCQYSILCHTVSNRMTDYFVLIEHTL</sequence>
<reference evidence="1" key="1">
    <citation type="submission" date="2014-11" db="EMBL/GenBank/DDBJ databases">
        <authorList>
            <person name="Amaro Gonzalez C."/>
        </authorList>
    </citation>
    <scope>NUCLEOTIDE SEQUENCE</scope>
</reference>
<dbReference type="AlphaFoldDB" id="A0A0E9RFJ4"/>
<reference evidence="1" key="2">
    <citation type="journal article" date="2015" name="Fish Shellfish Immunol.">
        <title>Early steps in the European eel (Anguilla anguilla)-Vibrio vulnificus interaction in the gills: Role of the RtxA13 toxin.</title>
        <authorList>
            <person name="Callol A."/>
            <person name="Pajuelo D."/>
            <person name="Ebbesson L."/>
            <person name="Teles M."/>
            <person name="MacKenzie S."/>
            <person name="Amaro C."/>
        </authorList>
    </citation>
    <scope>NUCLEOTIDE SEQUENCE</scope>
</reference>
<evidence type="ECO:0000313" key="1">
    <source>
        <dbReference type="EMBL" id="JAH27906.1"/>
    </source>
</evidence>
<organism evidence="1">
    <name type="scientific">Anguilla anguilla</name>
    <name type="common">European freshwater eel</name>
    <name type="synonym">Muraena anguilla</name>
    <dbReference type="NCBI Taxonomy" id="7936"/>
    <lineage>
        <taxon>Eukaryota</taxon>
        <taxon>Metazoa</taxon>
        <taxon>Chordata</taxon>
        <taxon>Craniata</taxon>
        <taxon>Vertebrata</taxon>
        <taxon>Euteleostomi</taxon>
        <taxon>Actinopterygii</taxon>
        <taxon>Neopterygii</taxon>
        <taxon>Teleostei</taxon>
        <taxon>Anguilliformes</taxon>
        <taxon>Anguillidae</taxon>
        <taxon>Anguilla</taxon>
    </lineage>
</organism>